<dbReference type="PROSITE" id="PS51063">
    <property type="entry name" value="HTH_CRP_2"/>
    <property type="match status" value="1"/>
</dbReference>
<feature type="domain" description="Cyclic nucleotide-binding" evidence="4">
    <location>
        <begin position="21"/>
        <end position="134"/>
    </location>
</feature>
<evidence type="ECO:0000256" key="2">
    <source>
        <dbReference type="ARBA" id="ARBA00023125"/>
    </source>
</evidence>
<dbReference type="Proteomes" id="UP001071230">
    <property type="component" value="Unassembled WGS sequence"/>
</dbReference>
<dbReference type="PROSITE" id="PS50042">
    <property type="entry name" value="CNMP_BINDING_3"/>
    <property type="match status" value="1"/>
</dbReference>
<evidence type="ECO:0000313" key="6">
    <source>
        <dbReference type="EMBL" id="CAA7600511.1"/>
    </source>
</evidence>
<keyword evidence="8" id="KW-1185">Reference proteome</keyword>
<dbReference type="Pfam" id="PF00027">
    <property type="entry name" value="cNMP_binding"/>
    <property type="match status" value="1"/>
</dbReference>
<gene>
    <name evidence="7" type="ORF">DEACI_1094</name>
    <name evidence="6" type="ORF">DEACI_1164</name>
</gene>
<evidence type="ECO:0000259" key="4">
    <source>
        <dbReference type="PROSITE" id="PS50042"/>
    </source>
</evidence>
<reference evidence="7" key="1">
    <citation type="submission" date="2014-11" db="EMBL/GenBank/DDBJ databases">
        <authorList>
            <person name="Hornung B.V."/>
        </authorList>
    </citation>
    <scope>NUCLEOTIDE SEQUENCE</scope>
    <source>
        <strain evidence="7">INE</strain>
    </source>
</reference>
<keyword evidence="1" id="KW-0805">Transcription regulation</keyword>
<dbReference type="AlphaFoldDB" id="A0A8S0WWU1"/>
<dbReference type="GO" id="GO:0003700">
    <property type="term" value="F:DNA-binding transcription factor activity"/>
    <property type="evidence" value="ECO:0007669"/>
    <property type="project" value="TreeGrafter"/>
</dbReference>
<dbReference type="SUPFAM" id="SSF46785">
    <property type="entry name" value="Winged helix' DNA-binding domain"/>
    <property type="match status" value="1"/>
</dbReference>
<dbReference type="PANTHER" id="PTHR24567:SF74">
    <property type="entry name" value="HTH-TYPE TRANSCRIPTIONAL REGULATOR ARCR"/>
    <property type="match status" value="1"/>
</dbReference>
<dbReference type="Gene3D" id="2.60.120.10">
    <property type="entry name" value="Jelly Rolls"/>
    <property type="match status" value="1"/>
</dbReference>
<keyword evidence="2" id="KW-0238">DNA-binding</keyword>
<name>A0A8S0WWU1_9FIRM</name>
<dbReference type="InterPro" id="IPR014710">
    <property type="entry name" value="RmlC-like_jellyroll"/>
</dbReference>
<protein>
    <submittedName>
        <fullName evidence="6">RmlC-like jelly roll fold</fullName>
    </submittedName>
    <submittedName>
        <fullName evidence="7">cAMP-binding protein</fullName>
    </submittedName>
</protein>
<evidence type="ECO:0000259" key="5">
    <source>
        <dbReference type="PROSITE" id="PS51063"/>
    </source>
</evidence>
<dbReference type="Gene3D" id="1.10.10.10">
    <property type="entry name" value="Winged helix-like DNA-binding domain superfamily/Winged helix DNA-binding domain"/>
    <property type="match status" value="1"/>
</dbReference>
<dbReference type="Pfam" id="PF13545">
    <property type="entry name" value="HTH_Crp_2"/>
    <property type="match status" value="1"/>
</dbReference>
<dbReference type="EMBL" id="CDGJ01000032">
    <property type="protein sequence ID" value="CEJ06645.1"/>
    <property type="molecule type" value="Genomic_DNA"/>
</dbReference>
<dbReference type="CDD" id="cd00038">
    <property type="entry name" value="CAP_ED"/>
    <property type="match status" value="1"/>
</dbReference>
<dbReference type="InterPro" id="IPR036390">
    <property type="entry name" value="WH_DNA-bd_sf"/>
</dbReference>
<proteinExistence type="predicted"/>
<feature type="domain" description="HTH crp-type" evidence="5">
    <location>
        <begin position="148"/>
        <end position="230"/>
    </location>
</feature>
<dbReference type="PANTHER" id="PTHR24567">
    <property type="entry name" value="CRP FAMILY TRANSCRIPTIONAL REGULATORY PROTEIN"/>
    <property type="match status" value="1"/>
</dbReference>
<dbReference type="GO" id="GO:0003677">
    <property type="term" value="F:DNA binding"/>
    <property type="evidence" value="ECO:0007669"/>
    <property type="project" value="UniProtKB-KW"/>
</dbReference>
<keyword evidence="3" id="KW-0804">Transcription</keyword>
<dbReference type="SUPFAM" id="SSF51206">
    <property type="entry name" value="cAMP-binding domain-like"/>
    <property type="match status" value="1"/>
</dbReference>
<dbReference type="InterPro" id="IPR012318">
    <property type="entry name" value="HTH_CRP"/>
</dbReference>
<dbReference type="InterPro" id="IPR050397">
    <property type="entry name" value="Env_Response_Regulators"/>
</dbReference>
<evidence type="ECO:0000256" key="1">
    <source>
        <dbReference type="ARBA" id="ARBA00023015"/>
    </source>
</evidence>
<accession>A0A8S0WWU1</accession>
<sequence length="238" mass="27468">MLDQPKQPTPFNMPDLERFVLFRNLPSALLNTWKPRFIRQQFHKRQPLVFPSGSPDVIFFVHSGKVKVSYYSEDGKEFTVAILSSGDVYSEHSLALATAVEDTEVFYLGMREFQRMLDESPELARRLIRVLGQILRVTNDLIFDLAFREAASRLARVMERAIQSERNFGTLSTYNTSLPSLPSYRVCFTHEDLAAMSGITRQTVNEILRRWERQGILTLQRGEVHILDLKLLCDKIDV</sequence>
<dbReference type="InterPro" id="IPR018490">
    <property type="entry name" value="cNMP-bd_dom_sf"/>
</dbReference>
<organism evidence="6">
    <name type="scientific">Acididesulfobacillus acetoxydans</name>
    <dbReference type="NCBI Taxonomy" id="1561005"/>
    <lineage>
        <taxon>Bacteria</taxon>
        <taxon>Bacillati</taxon>
        <taxon>Bacillota</taxon>
        <taxon>Clostridia</taxon>
        <taxon>Eubacteriales</taxon>
        <taxon>Peptococcaceae</taxon>
        <taxon>Acididesulfobacillus</taxon>
    </lineage>
</organism>
<dbReference type="SMART" id="SM00419">
    <property type="entry name" value="HTH_CRP"/>
    <property type="match status" value="1"/>
</dbReference>
<evidence type="ECO:0000313" key="8">
    <source>
        <dbReference type="Proteomes" id="UP001071230"/>
    </source>
</evidence>
<evidence type="ECO:0000313" key="7">
    <source>
        <dbReference type="EMBL" id="CEJ06645.1"/>
    </source>
</evidence>
<dbReference type="EMBL" id="LR746496">
    <property type="protein sequence ID" value="CAA7600511.1"/>
    <property type="molecule type" value="Genomic_DNA"/>
</dbReference>
<dbReference type="Proteomes" id="UP000836597">
    <property type="component" value="Chromosome"/>
</dbReference>
<reference evidence="6" key="2">
    <citation type="submission" date="2020-01" db="EMBL/GenBank/DDBJ databases">
        <authorList>
            <person name="Hornung B."/>
        </authorList>
    </citation>
    <scope>NUCLEOTIDE SEQUENCE</scope>
    <source>
        <strain evidence="6">PacBioINE</strain>
    </source>
</reference>
<dbReference type="SMART" id="SM00100">
    <property type="entry name" value="cNMP"/>
    <property type="match status" value="1"/>
</dbReference>
<evidence type="ECO:0000256" key="3">
    <source>
        <dbReference type="ARBA" id="ARBA00023163"/>
    </source>
</evidence>
<dbReference type="InterPro" id="IPR000595">
    <property type="entry name" value="cNMP-bd_dom"/>
</dbReference>
<dbReference type="KEGG" id="aacx:DEACI_1164"/>
<dbReference type="GO" id="GO:0005829">
    <property type="term" value="C:cytosol"/>
    <property type="evidence" value="ECO:0007669"/>
    <property type="project" value="TreeGrafter"/>
</dbReference>
<dbReference type="RefSeq" id="WP_240984175.1">
    <property type="nucleotide sequence ID" value="NZ_CDGJ01000032.1"/>
</dbReference>
<dbReference type="InterPro" id="IPR036388">
    <property type="entry name" value="WH-like_DNA-bd_sf"/>
</dbReference>